<sequence>MEVFEIFIIRYINYINIWSIELTSQNFYQEFRDGILLVNLLKQWSSLYGYNNTEGDLVIYKRPLNRSQALNNINLCINFILNPPEKSQLPEYLSGENELIKAEEIYDMNEKNVIRFISTIFHHYLIPYLRVNSKIIINNMNEYLILHGLSLSNETIRNFYKMIMKKNINQIKDDELLERIESWNKYLSLNMEEINDQEKNNSNLIMLNNEKEEEKEQVYVNNFNYVKMEQINSKTNNDGKYFEPKYINSLQCDITSNGFILIMIMLYQMGWIDTAILCQMYYVPKTLEEFKWNHEIVYYSFQTINKYLNIQKEVSIVKQHSLIKQFENNFLIDESESDDETMNNITNCEIPFILVPLSSLYMENFSPYVLLLQIEILYNLLTQQIDSNYDFTSYSSNRLAVYGPYQPISLELLDELTYKDDYPLNWTMGKYENNISEDQQEGIAQEEYENEERDYDQDENILVMENYKDNQLLGVDMVKNKSFTDKNTSKISKDNLARIEALINESNMKNFNDKAFDNNKRERLANNIDGKDNDNDNDDDYVVGSMYEYLQDKEKEIDVENRVLNLYENNVEETEYDIGYNYNVNNREERNYTENTGNSNKKTNISDNNNHHHSNKKINPILEGEMDQMFTGLEKELEILKIYDENNYNENSSNNENKKSQNNNINVAKIFQEKMMSNTKEFKEKFSHILTKEGNQRIKVKPSISRTALEEQQKKILGMVDNDDDYTSKVFDITRKQSDGVMEKISTAISENNKLLEKLKMSMNVNNNNSHSENKLELFKPNENSKSIISNPKESKENNNELNNGINEIITQKFDSFQETLSNSKSPTTSESNSKDDLKDNFNVPIKRVSRKKKVNKVSFSDLVQMEVERTAVKS</sequence>
<dbReference type="VEuPathDB" id="CryptoDB:cubi_02017"/>
<feature type="domain" description="Calponin-homology (CH)" evidence="2">
    <location>
        <begin position="2"/>
        <end position="125"/>
    </location>
</feature>
<feature type="region of interest" description="Disordered" evidence="1">
    <location>
        <begin position="591"/>
        <end position="617"/>
    </location>
</feature>
<dbReference type="RefSeq" id="XP_028876503.1">
    <property type="nucleotide sequence ID" value="XM_029019029.1"/>
</dbReference>
<evidence type="ECO:0000313" key="3">
    <source>
        <dbReference type="EMBL" id="OII75496.1"/>
    </source>
</evidence>
<feature type="region of interest" description="Disordered" evidence="1">
    <location>
        <begin position="818"/>
        <end position="844"/>
    </location>
</feature>
<name>A0A1J4MMT2_9CRYT</name>
<keyword evidence="4" id="KW-1185">Reference proteome</keyword>
<organism evidence="3 4">
    <name type="scientific">Cryptosporidium ubiquitum</name>
    <dbReference type="NCBI Taxonomy" id="857276"/>
    <lineage>
        <taxon>Eukaryota</taxon>
        <taxon>Sar</taxon>
        <taxon>Alveolata</taxon>
        <taxon>Apicomplexa</taxon>
        <taxon>Conoidasida</taxon>
        <taxon>Coccidia</taxon>
        <taxon>Eucoccidiorida</taxon>
        <taxon>Eimeriorina</taxon>
        <taxon>Cryptosporidiidae</taxon>
        <taxon>Cryptosporidium</taxon>
    </lineage>
</organism>
<protein>
    <recommendedName>
        <fullName evidence="2">Calponin-homology (CH) domain-containing protein</fullName>
    </recommendedName>
</protein>
<evidence type="ECO:0000313" key="4">
    <source>
        <dbReference type="Proteomes" id="UP000186176"/>
    </source>
</evidence>
<evidence type="ECO:0000259" key="2">
    <source>
        <dbReference type="PROSITE" id="PS50021"/>
    </source>
</evidence>
<proteinExistence type="predicted"/>
<dbReference type="OrthoDB" id="341666at2759"/>
<dbReference type="Proteomes" id="UP000186176">
    <property type="component" value="Unassembled WGS sequence"/>
</dbReference>
<feature type="region of interest" description="Disordered" evidence="1">
    <location>
        <begin position="780"/>
        <end position="801"/>
    </location>
</feature>
<dbReference type="PROSITE" id="PS50021">
    <property type="entry name" value="CH"/>
    <property type="match status" value="1"/>
</dbReference>
<accession>A0A1J4MMT2</accession>
<dbReference type="EMBL" id="LRBP01000001">
    <property type="protein sequence ID" value="OII75496.1"/>
    <property type="molecule type" value="Genomic_DNA"/>
</dbReference>
<dbReference type="Gene3D" id="1.10.418.10">
    <property type="entry name" value="Calponin-like domain"/>
    <property type="match status" value="1"/>
</dbReference>
<dbReference type="InterPro" id="IPR036872">
    <property type="entry name" value="CH_dom_sf"/>
</dbReference>
<dbReference type="AlphaFoldDB" id="A0A1J4MMT2"/>
<dbReference type="InterPro" id="IPR001715">
    <property type="entry name" value="CH_dom"/>
</dbReference>
<dbReference type="CDD" id="cd00014">
    <property type="entry name" value="CH_SF"/>
    <property type="match status" value="1"/>
</dbReference>
<evidence type="ECO:0000256" key="1">
    <source>
        <dbReference type="SAM" id="MobiDB-lite"/>
    </source>
</evidence>
<dbReference type="Pfam" id="PF00307">
    <property type="entry name" value="CH"/>
    <property type="match status" value="1"/>
</dbReference>
<comment type="caution">
    <text evidence="3">The sequence shown here is derived from an EMBL/GenBank/DDBJ whole genome shotgun (WGS) entry which is preliminary data.</text>
</comment>
<gene>
    <name evidence="3" type="ORF">cubi_02017</name>
</gene>
<dbReference type="GeneID" id="39978808"/>
<feature type="compositionally biased region" description="Polar residues" evidence="1">
    <location>
        <begin position="818"/>
        <end position="832"/>
    </location>
</feature>
<reference evidence="3 4" key="1">
    <citation type="submission" date="2016-10" db="EMBL/GenBank/DDBJ databases">
        <title>Reductive evolution of mitochondrial metabolism and differential evolution of invasion-related proteins in Cryptosporidium.</title>
        <authorList>
            <person name="Liu S."/>
            <person name="Roellig D.M."/>
            <person name="Guo Y."/>
            <person name="Li N."/>
            <person name="Frace M.A."/>
            <person name="Tang K."/>
            <person name="Zhang L."/>
            <person name="Feng Y."/>
            <person name="Xiao L."/>
        </authorList>
    </citation>
    <scope>NUCLEOTIDE SEQUENCE [LARGE SCALE GENOMIC DNA]</scope>
    <source>
        <strain evidence="3">39726</strain>
    </source>
</reference>
<dbReference type="SUPFAM" id="SSF47576">
    <property type="entry name" value="Calponin-homology domain, CH-domain"/>
    <property type="match status" value="1"/>
</dbReference>